<gene>
    <name evidence="1" type="ORF">AQJ64_11695</name>
</gene>
<dbReference type="Proteomes" id="UP000052982">
    <property type="component" value="Unassembled WGS sequence"/>
</dbReference>
<accession>A0A101T403</accession>
<comment type="caution">
    <text evidence="1">The sequence shown here is derived from an EMBL/GenBank/DDBJ whole genome shotgun (WGS) entry which is preliminary data.</text>
</comment>
<evidence type="ECO:0000313" key="2">
    <source>
        <dbReference type="Proteomes" id="UP000052982"/>
    </source>
</evidence>
<protein>
    <submittedName>
        <fullName evidence="1">Uncharacterized protein</fullName>
    </submittedName>
</protein>
<proteinExistence type="predicted"/>
<organism evidence="1 2">
    <name type="scientific">Streptomyces griseoruber</name>
    <dbReference type="NCBI Taxonomy" id="1943"/>
    <lineage>
        <taxon>Bacteria</taxon>
        <taxon>Bacillati</taxon>
        <taxon>Actinomycetota</taxon>
        <taxon>Actinomycetes</taxon>
        <taxon>Kitasatosporales</taxon>
        <taxon>Streptomycetaceae</taxon>
        <taxon>Streptomyces</taxon>
    </lineage>
</organism>
<reference evidence="1 2" key="1">
    <citation type="submission" date="2015-10" db="EMBL/GenBank/DDBJ databases">
        <title>Draft genome sequence of Streptomyces griseoruber DSM 40281, type strain for the species Streptomyces griseoruber.</title>
        <authorList>
            <person name="Ruckert C."/>
            <person name="Winkler A."/>
            <person name="Kalinowski J."/>
            <person name="Kampfer P."/>
            <person name="Glaeser S."/>
        </authorList>
    </citation>
    <scope>NUCLEOTIDE SEQUENCE [LARGE SCALE GENOMIC DNA]</scope>
    <source>
        <strain evidence="1 2">DSM 40281</strain>
    </source>
</reference>
<evidence type="ECO:0000313" key="1">
    <source>
        <dbReference type="EMBL" id="KUN85370.1"/>
    </source>
</evidence>
<keyword evidence="2" id="KW-1185">Reference proteome</keyword>
<dbReference type="AlphaFoldDB" id="A0A101T403"/>
<dbReference type="EMBL" id="LMWW01000013">
    <property type="protein sequence ID" value="KUN85370.1"/>
    <property type="molecule type" value="Genomic_DNA"/>
</dbReference>
<name>A0A101T403_9ACTN</name>
<sequence length="73" mass="8084">MILRAAVLQAVRVVPQRRTARRGARDRPLALTARAARAGPDVCFLRSAGGPTLARFVDIHLTETRRGTLRHQD</sequence>